<organism evidence="2 3">
    <name type="scientific">Chroococcidiopsis cubana SAG 39.79</name>
    <dbReference type="NCBI Taxonomy" id="388085"/>
    <lineage>
        <taxon>Bacteria</taxon>
        <taxon>Bacillati</taxon>
        <taxon>Cyanobacteriota</taxon>
        <taxon>Cyanophyceae</taxon>
        <taxon>Chroococcidiopsidales</taxon>
        <taxon>Chroococcidiopsidaceae</taxon>
        <taxon>Chroococcidiopsis</taxon>
    </lineage>
</organism>
<keyword evidence="1" id="KW-0812">Transmembrane</keyword>
<protein>
    <submittedName>
        <fullName evidence="2">Uncharacterized protein</fullName>
    </submittedName>
</protein>
<dbReference type="AlphaFoldDB" id="A0AB37UIV1"/>
<keyword evidence="1" id="KW-1133">Transmembrane helix</keyword>
<name>A0AB37UIV1_9CYAN</name>
<accession>A0AB37UIV1</accession>
<dbReference type="EMBL" id="RSCK01000028">
    <property type="protein sequence ID" value="RUT11310.1"/>
    <property type="molecule type" value="Genomic_DNA"/>
</dbReference>
<comment type="caution">
    <text evidence="2">The sequence shown here is derived from an EMBL/GenBank/DDBJ whole genome shotgun (WGS) entry which is preliminary data.</text>
</comment>
<dbReference type="RefSeq" id="WP_106166247.1">
    <property type="nucleotide sequence ID" value="NZ_JAVKZF010000001.1"/>
</dbReference>
<reference evidence="2 3" key="1">
    <citation type="journal article" date="2019" name="Genome Biol. Evol.">
        <title>Day and night: Metabolic profiles and evolutionary relationships of six axenic non-marine cyanobacteria.</title>
        <authorList>
            <person name="Will S.E."/>
            <person name="Henke P."/>
            <person name="Boedeker C."/>
            <person name="Huang S."/>
            <person name="Brinkmann H."/>
            <person name="Rohde M."/>
            <person name="Jarek M."/>
            <person name="Friedl T."/>
            <person name="Seufert S."/>
            <person name="Schumacher M."/>
            <person name="Overmann J."/>
            <person name="Neumann-Schaal M."/>
            <person name="Petersen J."/>
        </authorList>
    </citation>
    <scope>NUCLEOTIDE SEQUENCE [LARGE SCALE GENOMIC DNA]</scope>
    <source>
        <strain evidence="2 3">SAG 39.79</strain>
    </source>
</reference>
<sequence length="400" mass="43879">MTPNQVPETDRQKETAQVPSVRLVEVIQSSEPEENSNIPHASTYSEKTDRLRAWSDLIKSASKFIWIGVVIVIVLQLWGGFAVSNIKKHDGGSSKAITVTIPQDKQLSISNDIAAAIGKAYASAESSVEKNLDRWQSDVMERVDHPFLDWYYNYFTQLGIGVEAIWVNITTPSNEAKAEKLIGGFQKEFTKQVLQPPLMQLEMERFTREAIDTYVSEANSGLVGVQSSYEIPQPVWEKFLEGLGGTVYNTGSKEQDLPLRALSRGTGYVATTAMMQAVGAIGTKKVVTATASKVASKAATKIATKTAGKVLAEGGGMTAGLVGLDLINPIAGLGVLAWDIWDHYHTVKVERPIMRENLEKYLSEVKDSLLNDKENGVLSSIHEFHDGIYDSLKHKAPAIQ</sequence>
<proteinExistence type="predicted"/>
<evidence type="ECO:0000256" key="1">
    <source>
        <dbReference type="SAM" id="Phobius"/>
    </source>
</evidence>
<feature type="transmembrane region" description="Helical" evidence="1">
    <location>
        <begin position="64"/>
        <end position="86"/>
    </location>
</feature>
<keyword evidence="1" id="KW-0472">Membrane</keyword>
<gene>
    <name evidence="2" type="ORF">DSM107010_34510</name>
</gene>
<evidence type="ECO:0000313" key="3">
    <source>
        <dbReference type="Proteomes" id="UP000282574"/>
    </source>
</evidence>
<evidence type="ECO:0000313" key="2">
    <source>
        <dbReference type="EMBL" id="RUT11310.1"/>
    </source>
</evidence>
<dbReference type="Proteomes" id="UP000282574">
    <property type="component" value="Unassembled WGS sequence"/>
</dbReference>
<keyword evidence="3" id="KW-1185">Reference proteome</keyword>